<organism evidence="1 2">
    <name type="scientific">Mycolicibacterium parafortuitum</name>
    <name type="common">Mycobacterium parafortuitum</name>
    <dbReference type="NCBI Taxonomy" id="39692"/>
    <lineage>
        <taxon>Bacteria</taxon>
        <taxon>Bacillati</taxon>
        <taxon>Actinomycetota</taxon>
        <taxon>Actinomycetes</taxon>
        <taxon>Mycobacteriales</taxon>
        <taxon>Mycobacteriaceae</taxon>
        <taxon>Mycolicibacterium</taxon>
    </lineage>
</organism>
<gene>
    <name evidence="1" type="ORF">MPP7335_00202</name>
</gene>
<sequence>MDGNSSGRQIVGWQFFDFSLPGEMPRHEAVQELRQRILTVANDRGDFVGGFRIDRREAYTEGWDRWTAGYLPGPPRIGRFQRHMTEVRASSR</sequence>
<dbReference type="Proteomes" id="UP000252008">
    <property type="component" value="Unassembled WGS sequence"/>
</dbReference>
<accession>A0A375YBM9</accession>
<evidence type="ECO:0000313" key="1">
    <source>
        <dbReference type="EMBL" id="SRX78478.1"/>
    </source>
</evidence>
<dbReference type="STRING" id="39692.BST38_03870"/>
<name>A0A375YBM9_MYCPF</name>
<protein>
    <submittedName>
        <fullName evidence="1">Uncharacterized protein</fullName>
    </submittedName>
</protein>
<dbReference type="AlphaFoldDB" id="A0A375YBM9"/>
<proteinExistence type="predicted"/>
<keyword evidence="2" id="KW-1185">Reference proteome</keyword>
<dbReference type="EMBL" id="UEGS01000001">
    <property type="protein sequence ID" value="SRX78478.1"/>
    <property type="molecule type" value="Genomic_DNA"/>
</dbReference>
<reference evidence="1 2" key="1">
    <citation type="submission" date="2018-05" db="EMBL/GenBank/DDBJ databases">
        <authorList>
            <consortium name="IHU Genomes"/>
        </authorList>
    </citation>
    <scope>NUCLEOTIDE SEQUENCE [LARGE SCALE GENOMIC DNA]</scope>
    <source>
        <strain evidence="1 2">P7335</strain>
    </source>
</reference>
<evidence type="ECO:0000313" key="2">
    <source>
        <dbReference type="Proteomes" id="UP000252008"/>
    </source>
</evidence>